<evidence type="ECO:0000313" key="1">
    <source>
        <dbReference type="EMBL" id="GAA3559441.1"/>
    </source>
</evidence>
<keyword evidence="2" id="KW-1185">Reference proteome</keyword>
<comment type="caution">
    <text evidence="1">The sequence shown here is derived from an EMBL/GenBank/DDBJ whole genome shotgun (WGS) entry which is preliminary data.</text>
</comment>
<reference evidence="2" key="1">
    <citation type="journal article" date="2019" name="Int. J. Syst. Evol. Microbiol.">
        <title>The Global Catalogue of Microorganisms (GCM) 10K type strain sequencing project: providing services to taxonomists for standard genome sequencing and annotation.</title>
        <authorList>
            <consortium name="The Broad Institute Genomics Platform"/>
            <consortium name="The Broad Institute Genome Sequencing Center for Infectious Disease"/>
            <person name="Wu L."/>
            <person name="Ma J."/>
        </authorList>
    </citation>
    <scope>NUCLEOTIDE SEQUENCE [LARGE SCALE GENOMIC DNA]</scope>
    <source>
        <strain evidence="2">JCM 17111</strain>
    </source>
</reference>
<organism evidence="1 2">
    <name type="scientific">Snuella lapsa</name>
    <dbReference type="NCBI Taxonomy" id="870481"/>
    <lineage>
        <taxon>Bacteria</taxon>
        <taxon>Pseudomonadati</taxon>
        <taxon>Bacteroidota</taxon>
        <taxon>Flavobacteriia</taxon>
        <taxon>Flavobacteriales</taxon>
        <taxon>Flavobacteriaceae</taxon>
        <taxon>Snuella</taxon>
    </lineage>
</organism>
<dbReference type="RefSeq" id="WP_345004528.1">
    <property type="nucleotide sequence ID" value="NZ_BAABCY010000022.1"/>
</dbReference>
<accession>A0ABP6X0B0</accession>
<sequence>MAKQKGITPFVGTLGGINFYYLKGKPVARKAGGGFNSKAIKSKGSMQRVRENASEFAHCSQVNKVFRQALRPFYQGVKFSSFHSYLMRLFLGLKDLDGVHARGQRRVGSGVDTAEGTLLLQQFDYTPACDITTVLPFKFVYDASNYTLTILDFNISKVAFLPGATHVELLYGVLDFNFETLDYDLHLASSLVLDRNYSGGGLYLEPSTLPTGIGTCLAVTGVRFYQEVDGELYMLKDQTGVGLVVGC</sequence>
<name>A0ABP6X0B0_9FLAO</name>
<gene>
    <name evidence="1" type="ORF">GCM10022395_07990</name>
</gene>
<proteinExistence type="predicted"/>
<protein>
    <submittedName>
        <fullName evidence="1">Uncharacterized protein</fullName>
    </submittedName>
</protein>
<evidence type="ECO:0000313" key="2">
    <source>
        <dbReference type="Proteomes" id="UP001500954"/>
    </source>
</evidence>
<dbReference type="EMBL" id="BAABCY010000022">
    <property type="protein sequence ID" value="GAA3559441.1"/>
    <property type="molecule type" value="Genomic_DNA"/>
</dbReference>
<dbReference type="Proteomes" id="UP001500954">
    <property type="component" value="Unassembled WGS sequence"/>
</dbReference>